<dbReference type="Pfam" id="PF02397">
    <property type="entry name" value="Bac_transf"/>
    <property type="match status" value="1"/>
</dbReference>
<accession>A0A7Y9ZA29</accession>
<feature type="transmembrane region" description="Helical" evidence="7">
    <location>
        <begin position="279"/>
        <end position="301"/>
    </location>
</feature>
<keyword evidence="4 7" id="KW-0812">Transmembrane</keyword>
<keyword evidence="10" id="KW-1185">Reference proteome</keyword>
<organism evidence="9 10">
    <name type="scientific">Demequina lutea</name>
    <dbReference type="NCBI Taxonomy" id="431489"/>
    <lineage>
        <taxon>Bacteria</taxon>
        <taxon>Bacillati</taxon>
        <taxon>Actinomycetota</taxon>
        <taxon>Actinomycetes</taxon>
        <taxon>Micrococcales</taxon>
        <taxon>Demequinaceae</taxon>
        <taxon>Demequina</taxon>
    </lineage>
</organism>
<comment type="caution">
    <text evidence="9">The sequence shown here is derived from an EMBL/GenBank/DDBJ whole genome shotgun (WGS) entry which is preliminary data.</text>
</comment>
<evidence type="ECO:0000256" key="1">
    <source>
        <dbReference type="ARBA" id="ARBA00004141"/>
    </source>
</evidence>
<dbReference type="Proteomes" id="UP000547973">
    <property type="component" value="Unassembled WGS sequence"/>
</dbReference>
<comment type="subcellular location">
    <subcellularLocation>
        <location evidence="1">Membrane</location>
        <topology evidence="1">Multi-pass membrane protein</topology>
    </subcellularLocation>
</comment>
<feature type="transmembrane region" description="Helical" evidence="7">
    <location>
        <begin position="36"/>
        <end position="56"/>
    </location>
</feature>
<protein>
    <submittedName>
        <fullName evidence="9">Exopolysaccharide biosynthesis polyprenyl glycosylphosphotransferase</fullName>
    </submittedName>
</protein>
<dbReference type="PANTHER" id="PTHR30576">
    <property type="entry name" value="COLANIC BIOSYNTHESIS UDP-GLUCOSE LIPID CARRIER TRANSFERASE"/>
    <property type="match status" value="1"/>
</dbReference>
<dbReference type="InterPro" id="IPR003362">
    <property type="entry name" value="Bact_transf"/>
</dbReference>
<evidence type="ECO:0000313" key="10">
    <source>
        <dbReference type="Proteomes" id="UP000547973"/>
    </source>
</evidence>
<evidence type="ECO:0000259" key="8">
    <source>
        <dbReference type="Pfam" id="PF02397"/>
    </source>
</evidence>
<dbReference type="AlphaFoldDB" id="A0A7Y9ZA29"/>
<feature type="transmembrane region" description="Helical" evidence="7">
    <location>
        <begin position="103"/>
        <end position="122"/>
    </location>
</feature>
<feature type="domain" description="Bacterial sugar transferase" evidence="8">
    <location>
        <begin position="273"/>
        <end position="458"/>
    </location>
</feature>
<evidence type="ECO:0000256" key="6">
    <source>
        <dbReference type="ARBA" id="ARBA00023136"/>
    </source>
</evidence>
<dbReference type="PANTHER" id="PTHR30576:SF10">
    <property type="entry name" value="SLL5057 PROTEIN"/>
    <property type="match status" value="1"/>
</dbReference>
<feature type="transmembrane region" description="Helical" evidence="7">
    <location>
        <begin position="77"/>
        <end position="97"/>
    </location>
</feature>
<keyword evidence="6 7" id="KW-0472">Membrane</keyword>
<evidence type="ECO:0000256" key="4">
    <source>
        <dbReference type="ARBA" id="ARBA00022692"/>
    </source>
</evidence>
<proteinExistence type="inferred from homology"/>
<dbReference type="InterPro" id="IPR017475">
    <property type="entry name" value="EPS_sugar_tfrase"/>
</dbReference>
<evidence type="ECO:0000256" key="5">
    <source>
        <dbReference type="ARBA" id="ARBA00022989"/>
    </source>
</evidence>
<evidence type="ECO:0000256" key="2">
    <source>
        <dbReference type="ARBA" id="ARBA00006464"/>
    </source>
</evidence>
<dbReference type="EMBL" id="JACBZO010000001">
    <property type="protein sequence ID" value="NYI40448.1"/>
    <property type="molecule type" value="Genomic_DNA"/>
</dbReference>
<evidence type="ECO:0000313" key="9">
    <source>
        <dbReference type="EMBL" id="NYI40448.1"/>
    </source>
</evidence>
<reference evidence="9 10" key="1">
    <citation type="submission" date="2020-07" db="EMBL/GenBank/DDBJ databases">
        <title>Sequencing the genomes of 1000 actinobacteria strains.</title>
        <authorList>
            <person name="Klenk H.-P."/>
        </authorList>
    </citation>
    <scope>NUCLEOTIDE SEQUENCE [LARGE SCALE GENOMIC DNA]</scope>
    <source>
        <strain evidence="9 10">DSM 19970</strain>
    </source>
</reference>
<dbReference type="GO" id="GO:0016020">
    <property type="term" value="C:membrane"/>
    <property type="evidence" value="ECO:0007669"/>
    <property type="project" value="UniProtKB-SubCell"/>
</dbReference>
<evidence type="ECO:0000256" key="3">
    <source>
        <dbReference type="ARBA" id="ARBA00022679"/>
    </source>
</evidence>
<keyword evidence="5 7" id="KW-1133">Transmembrane helix</keyword>
<sequence>MRAALGLSDAAVIAVALAVAQGVRFGFDSEVNVTGPWSPSYVLMSVAIGVAWWLALSWTGTREAGVLGHGPQELQRLVAASWRTFSVVAVIAFLTRWQISRAYLLVALPMGLATLLVVRSVWRLWIHGRRDKGGLQANVLIVGSGPSVDELVMRFRGGRRAGFRVVGVASVRGRQDDWSLLDQSIVRLGELSDPVAQARAIGADYIVVAGTESLSFKESRTLGWALEGTDIGLLVAPGLADVAGPRVKVAPVAGLPLIHVTAPTFSGAKYLAKAVFDKFVGLAIALVLAAPMFCIAVAIRLTSPGPIIFRQQRVGLNGQVFGMLKFRSMVPNAEARLEEAMGGKVGLYYKAEHDPRITPFGRVLRRYSLDELPQIFNVLCGDMSLVGPRPQIAAEVALYDKVAHRRLLVRPGMTGLWQVSGRSSLSPEESIRLDAYYAENWSLGGDIVIMLRTVYAVISPSGAY</sequence>
<dbReference type="GO" id="GO:0016780">
    <property type="term" value="F:phosphotransferase activity, for other substituted phosphate groups"/>
    <property type="evidence" value="ECO:0007669"/>
    <property type="project" value="TreeGrafter"/>
</dbReference>
<dbReference type="NCBIfam" id="TIGR03025">
    <property type="entry name" value="EPS_sugtrans"/>
    <property type="match status" value="1"/>
</dbReference>
<evidence type="ECO:0000256" key="7">
    <source>
        <dbReference type="SAM" id="Phobius"/>
    </source>
</evidence>
<name>A0A7Y9ZA29_9MICO</name>
<dbReference type="RefSeq" id="WP_179397676.1">
    <property type="nucleotide sequence ID" value="NZ_BBRC01000025.1"/>
</dbReference>
<gene>
    <name evidence="9" type="ORF">BKA03_000567</name>
</gene>
<keyword evidence="3 9" id="KW-0808">Transferase</keyword>
<comment type="similarity">
    <text evidence="2">Belongs to the bacterial sugar transferase family.</text>
</comment>